<organism evidence="1 2">
    <name type="scientific">Pseudoalteromonas carrageenovora IAM 12662</name>
    <dbReference type="NCBI Taxonomy" id="1314868"/>
    <lineage>
        <taxon>Bacteria</taxon>
        <taxon>Pseudomonadati</taxon>
        <taxon>Pseudomonadota</taxon>
        <taxon>Gammaproteobacteria</taxon>
        <taxon>Alteromonadales</taxon>
        <taxon>Pseudoalteromonadaceae</taxon>
        <taxon>Pseudoalteromonas</taxon>
    </lineage>
</organism>
<keyword evidence="2" id="KW-1185">Reference proteome</keyword>
<comment type="caution">
    <text evidence="1">The sequence shown here is derived from an EMBL/GenBank/DDBJ whole genome shotgun (WGS) entry which is preliminary data.</text>
</comment>
<evidence type="ECO:0000313" key="1">
    <source>
        <dbReference type="EMBL" id="MBE0383878.1"/>
    </source>
</evidence>
<gene>
    <name evidence="1" type="ORF">PCARR_a2203</name>
</gene>
<reference evidence="1 2" key="1">
    <citation type="submission" date="2015-06" db="EMBL/GenBank/DDBJ databases">
        <title>Genome sequence of Pseudoalteromonas carrageenovora.</title>
        <authorList>
            <person name="Xie B.-B."/>
            <person name="Rong J.-C."/>
            <person name="Qin Q.-L."/>
            <person name="Zhang Y.-Z."/>
        </authorList>
    </citation>
    <scope>NUCLEOTIDE SEQUENCE [LARGE SCALE GENOMIC DNA]</scope>
    <source>
        <strain evidence="1 2">IAM 12662</strain>
    </source>
</reference>
<name>A0ABR9EUG3_PSEVC</name>
<sequence>MVYEAEPLEPDLEIKATNYRRSLEPLIDEIKINLQLMNIKDLDNDGLLEPKSDLSQKLSYELGKFYSWLHESGYDPLVSYYLKRFNTETDYMYDFKIEDPVNTLLIKTKIMLLD</sequence>
<dbReference type="EMBL" id="AQGW01000023">
    <property type="protein sequence ID" value="MBE0383878.1"/>
    <property type="molecule type" value="Genomic_DNA"/>
</dbReference>
<accession>A0ABR9EUG3</accession>
<dbReference type="GeneID" id="93666012"/>
<evidence type="ECO:0000313" key="2">
    <source>
        <dbReference type="Proteomes" id="UP000615003"/>
    </source>
</evidence>
<proteinExistence type="predicted"/>
<dbReference type="RefSeq" id="WP_227006949.1">
    <property type="nucleotide sequence ID" value="NZ_AQGW01000023.1"/>
</dbReference>
<dbReference type="Proteomes" id="UP000615003">
    <property type="component" value="Unassembled WGS sequence"/>
</dbReference>
<protein>
    <submittedName>
        <fullName evidence="1">Uncharacterized protein</fullName>
    </submittedName>
</protein>